<protein>
    <submittedName>
        <fullName evidence="2">Uncharacterized protein</fullName>
    </submittedName>
</protein>
<feature type="transmembrane region" description="Helical" evidence="1">
    <location>
        <begin position="144"/>
        <end position="163"/>
    </location>
</feature>
<dbReference type="AlphaFoldDB" id="D6PJ12"/>
<name>D6PJ12_9ZZZZ</name>
<proteinExistence type="predicted"/>
<dbReference type="EMBL" id="GU943087">
    <property type="protein sequence ID" value="ADD95713.1"/>
    <property type="molecule type" value="Genomic_DNA"/>
</dbReference>
<evidence type="ECO:0000256" key="1">
    <source>
        <dbReference type="SAM" id="Phobius"/>
    </source>
</evidence>
<sequence length="201" mass="22590">MPNNLGTILVFVTFGTLAPLLGLVIIIALIGEVYITELVIGRFLVREISVIIYSKRNERTIDGFKYERVPLSTDPSIQKQAEAVHEHWGAIAAVKEVTKLCEEVPLSIFSSSRVVILLLMASVLSFLLNDVANSSGNPYESVLWPSFVMIASPFVSIFVLRLYKWKSEDAEKRMSGTELERQYAMELMKMEPEETNSPIHP</sequence>
<keyword evidence="1" id="KW-0812">Transmembrane</keyword>
<accession>D6PJ12</accession>
<keyword evidence="1" id="KW-0472">Membrane</keyword>
<feature type="transmembrane region" description="Helical" evidence="1">
    <location>
        <begin position="114"/>
        <end position="132"/>
    </location>
</feature>
<organism evidence="2">
    <name type="scientific">uncultured organism MedDCM-OCT-S04-C12</name>
    <dbReference type="NCBI Taxonomy" id="743608"/>
    <lineage>
        <taxon>unclassified sequences</taxon>
        <taxon>environmental samples</taxon>
    </lineage>
</organism>
<evidence type="ECO:0000313" key="2">
    <source>
        <dbReference type="EMBL" id="ADD95713.1"/>
    </source>
</evidence>
<keyword evidence="1" id="KW-1133">Transmembrane helix</keyword>
<reference evidence="2" key="1">
    <citation type="journal article" date="2010" name="ISME J.">
        <title>Metagenome of the Mediterranean deep chlorophyll maximum studied by direct and fosmid library 454 pyrosequencing.</title>
        <authorList>
            <person name="Ghai R."/>
            <person name="Martin-Cuadrado A.B."/>
            <person name="Molto A.G."/>
            <person name="Heredia I.G."/>
            <person name="Cabrera R."/>
            <person name="Martin J."/>
            <person name="Verdu M."/>
            <person name="Deschamps P."/>
            <person name="Moreira D."/>
            <person name="Lopez-Garcia P."/>
            <person name="Mira A."/>
            <person name="Rodriguez-Valera F."/>
        </authorList>
    </citation>
    <scope>NUCLEOTIDE SEQUENCE</scope>
</reference>
<feature type="transmembrane region" description="Helical" evidence="1">
    <location>
        <begin position="6"/>
        <end position="30"/>
    </location>
</feature>